<gene>
    <name evidence="1" type="ORF">SCUD_LOCUS9532</name>
</gene>
<dbReference type="WBParaSite" id="SCUD_0000953201-mRNA-1">
    <property type="protein sequence ID" value="SCUD_0000953201-mRNA-1"/>
    <property type="gene ID" value="SCUD_0000953201"/>
</dbReference>
<evidence type="ECO:0000313" key="1">
    <source>
        <dbReference type="EMBL" id="VDP35983.1"/>
    </source>
</evidence>
<reference evidence="1 2" key="2">
    <citation type="submission" date="2018-11" db="EMBL/GenBank/DDBJ databases">
        <authorList>
            <consortium name="Pathogen Informatics"/>
        </authorList>
    </citation>
    <scope>NUCLEOTIDE SEQUENCE [LARGE SCALE GENOMIC DNA]</scope>
    <source>
        <strain evidence="1">Dakar</strain>
        <strain evidence="2">Dakar, Senegal</strain>
    </source>
</reference>
<proteinExistence type="predicted"/>
<organism evidence="3">
    <name type="scientific">Schistosoma curassoni</name>
    <dbReference type="NCBI Taxonomy" id="6186"/>
    <lineage>
        <taxon>Eukaryota</taxon>
        <taxon>Metazoa</taxon>
        <taxon>Spiralia</taxon>
        <taxon>Lophotrochozoa</taxon>
        <taxon>Platyhelminthes</taxon>
        <taxon>Trematoda</taxon>
        <taxon>Digenea</taxon>
        <taxon>Strigeidida</taxon>
        <taxon>Schistosomatoidea</taxon>
        <taxon>Schistosomatidae</taxon>
        <taxon>Schistosoma</taxon>
    </lineage>
</organism>
<evidence type="ECO:0000313" key="3">
    <source>
        <dbReference type="WBParaSite" id="SCUD_0000953201-mRNA-1"/>
    </source>
</evidence>
<sequence length="36" mass="4488">MMRLKQHTLDLDYLESFDEKRTTTECDFELRHKLFP</sequence>
<dbReference type="EMBL" id="UZAK01033284">
    <property type="protein sequence ID" value="VDP35983.1"/>
    <property type="molecule type" value="Genomic_DNA"/>
</dbReference>
<dbReference type="Proteomes" id="UP000279833">
    <property type="component" value="Unassembled WGS sequence"/>
</dbReference>
<dbReference type="AlphaFoldDB" id="A0A183K3G6"/>
<keyword evidence="2" id="KW-1185">Reference proteome</keyword>
<protein>
    <submittedName>
        <fullName evidence="3">SAM-dependent methyltransferase</fullName>
    </submittedName>
</protein>
<reference evidence="3" key="1">
    <citation type="submission" date="2016-06" db="UniProtKB">
        <authorList>
            <consortium name="WormBaseParasite"/>
        </authorList>
    </citation>
    <scope>IDENTIFICATION</scope>
</reference>
<name>A0A183K3G6_9TREM</name>
<accession>A0A183K3G6</accession>
<evidence type="ECO:0000313" key="2">
    <source>
        <dbReference type="Proteomes" id="UP000279833"/>
    </source>
</evidence>